<dbReference type="InterPro" id="IPR036393">
    <property type="entry name" value="AceGlu_kinase-like_sf"/>
</dbReference>
<evidence type="ECO:0000313" key="1">
    <source>
        <dbReference type="EMBL" id="BAQ56601.1"/>
    </source>
</evidence>
<dbReference type="PATRIC" id="fig|1600.4.peg.217"/>
<dbReference type="SUPFAM" id="SSF53633">
    <property type="entry name" value="Carbamate kinase-like"/>
    <property type="match status" value="1"/>
</dbReference>
<evidence type="ECO:0000313" key="2">
    <source>
        <dbReference type="Proteomes" id="UP000035709"/>
    </source>
</evidence>
<dbReference type="Proteomes" id="UP000035709">
    <property type="component" value="Chromosome"/>
</dbReference>
<keyword evidence="1" id="KW-0808">Transferase</keyword>
<gene>
    <name evidence="1" type="ORF">LBAT_0212</name>
</gene>
<dbReference type="STRING" id="1600.LBAT_0212"/>
<keyword evidence="2" id="KW-1185">Reference proteome</keyword>
<reference evidence="1 2" key="1">
    <citation type="submission" date="2015-03" db="EMBL/GenBank/DDBJ databases">
        <title>Complete genome sequence of Lactobacillus acetotolerans NBRC 13120.</title>
        <authorList>
            <person name="Toh H."/>
            <person name="Morita H."/>
            <person name="Fujita N."/>
        </authorList>
    </citation>
    <scope>NUCLEOTIDE SEQUENCE [LARGE SCALE GENOMIC DNA]</scope>
    <source>
        <strain evidence="1 2">NBRC 13120</strain>
    </source>
</reference>
<dbReference type="GO" id="GO:0016301">
    <property type="term" value="F:kinase activity"/>
    <property type="evidence" value="ECO:0007669"/>
    <property type="project" value="UniProtKB-KW"/>
</dbReference>
<organism evidence="1 2">
    <name type="scientific">Lactobacillus acetotolerans</name>
    <dbReference type="NCBI Taxonomy" id="1600"/>
    <lineage>
        <taxon>Bacteria</taxon>
        <taxon>Bacillati</taxon>
        <taxon>Bacillota</taxon>
        <taxon>Bacilli</taxon>
        <taxon>Lactobacillales</taxon>
        <taxon>Lactobacillaceae</taxon>
        <taxon>Lactobacillus</taxon>
    </lineage>
</organism>
<sequence>MLPKVQAAISFVQNSKNPDAKAVITSLDNVENYLNDGTGTIIQK</sequence>
<accession>A0A0D6A1H1</accession>
<dbReference type="Gene3D" id="3.40.1160.10">
    <property type="entry name" value="Acetylglutamate kinase-like"/>
    <property type="match status" value="1"/>
</dbReference>
<dbReference type="KEGG" id="lae:LBAT_0212"/>
<name>A0A0D6A1H1_9LACO</name>
<protein>
    <submittedName>
        <fullName evidence="1">Truncated carbamate kinase</fullName>
    </submittedName>
</protein>
<keyword evidence="1" id="KW-0418">Kinase</keyword>
<proteinExistence type="predicted"/>
<dbReference type="EMBL" id="AP014808">
    <property type="protein sequence ID" value="BAQ56601.1"/>
    <property type="molecule type" value="Genomic_DNA"/>
</dbReference>
<dbReference type="AlphaFoldDB" id="A0A0D6A1H1"/>